<dbReference type="CDD" id="cd02966">
    <property type="entry name" value="TlpA_like_family"/>
    <property type="match status" value="1"/>
</dbReference>
<comment type="caution">
    <text evidence="2">The sequence shown here is derived from an EMBL/GenBank/DDBJ whole genome shotgun (WGS) entry which is preliminary data.</text>
</comment>
<dbReference type="Proteomes" id="UP000324176">
    <property type="component" value="Unassembled WGS sequence"/>
</dbReference>
<evidence type="ECO:0000313" key="3">
    <source>
        <dbReference type="Proteomes" id="UP000324176"/>
    </source>
</evidence>
<reference evidence="2 3" key="1">
    <citation type="submission" date="2019-07" db="EMBL/GenBank/DDBJ databases">
        <title>Active sludge and wastewater microbial communities from Klosterneuburg, Austria.</title>
        <authorList>
            <person name="Wagner M."/>
        </authorList>
    </citation>
    <scope>NUCLEOTIDE SEQUENCE [LARGE SCALE GENOMIC DNA]</scope>
    <source>
        <strain evidence="2 3">Nm2</strain>
    </source>
</reference>
<dbReference type="AlphaFoldDB" id="A0A5D3YLR6"/>
<dbReference type="PANTHER" id="PTHR42852">
    <property type="entry name" value="THIOL:DISULFIDE INTERCHANGE PROTEIN DSBE"/>
    <property type="match status" value="1"/>
</dbReference>
<dbReference type="InterPro" id="IPR013740">
    <property type="entry name" value="Redoxin"/>
</dbReference>
<dbReference type="PROSITE" id="PS51352">
    <property type="entry name" value="THIOREDOXIN_2"/>
    <property type="match status" value="1"/>
</dbReference>
<name>A0A5D3YLR6_9PROT</name>
<dbReference type="GO" id="GO:0016491">
    <property type="term" value="F:oxidoreductase activity"/>
    <property type="evidence" value="ECO:0007669"/>
    <property type="project" value="InterPro"/>
</dbReference>
<dbReference type="InterPro" id="IPR050553">
    <property type="entry name" value="Thioredoxin_ResA/DsbE_sf"/>
</dbReference>
<dbReference type="InterPro" id="IPR036249">
    <property type="entry name" value="Thioredoxin-like_sf"/>
</dbReference>
<sequence>MAVLFMACSRPLNIIYKMIKQISLLISVSLIFFLSMVTSVRAHLEGNTPPPHCELASLDGKPAEDWKTMKGEVIYIDFWASWCPPCAKSFPFMSQLMQEFKDKGLKVIGINLDENLEDAKKFLAKRPVNFSIVVDTSKRCAQDFNVMAMPSTYIIDKRGLVRHIHRGFRAGETEELRGLIEQLLQEEL</sequence>
<dbReference type="Pfam" id="PF08534">
    <property type="entry name" value="Redoxin"/>
    <property type="match status" value="1"/>
</dbReference>
<proteinExistence type="predicted"/>
<dbReference type="Gene3D" id="3.40.30.10">
    <property type="entry name" value="Glutaredoxin"/>
    <property type="match status" value="1"/>
</dbReference>
<evidence type="ECO:0000313" key="2">
    <source>
        <dbReference type="EMBL" id="TYP94581.1"/>
    </source>
</evidence>
<protein>
    <submittedName>
        <fullName evidence="2">Peroxiredoxin</fullName>
    </submittedName>
</protein>
<feature type="domain" description="Thioredoxin" evidence="1">
    <location>
        <begin position="44"/>
        <end position="185"/>
    </location>
</feature>
<accession>A0A5D3YLR6</accession>
<evidence type="ECO:0000259" key="1">
    <source>
        <dbReference type="PROSITE" id="PS51352"/>
    </source>
</evidence>
<dbReference type="SUPFAM" id="SSF52833">
    <property type="entry name" value="Thioredoxin-like"/>
    <property type="match status" value="1"/>
</dbReference>
<gene>
    <name evidence="2" type="ORF">BCL69_1001113</name>
</gene>
<dbReference type="PANTHER" id="PTHR42852:SF13">
    <property type="entry name" value="PROTEIN DIPZ"/>
    <property type="match status" value="1"/>
</dbReference>
<dbReference type="EMBL" id="VNHT01000001">
    <property type="protein sequence ID" value="TYP94581.1"/>
    <property type="molecule type" value="Genomic_DNA"/>
</dbReference>
<organism evidence="2 3">
    <name type="scientific">Nitrosomonas communis</name>
    <dbReference type="NCBI Taxonomy" id="44574"/>
    <lineage>
        <taxon>Bacteria</taxon>
        <taxon>Pseudomonadati</taxon>
        <taxon>Pseudomonadota</taxon>
        <taxon>Betaproteobacteria</taxon>
        <taxon>Nitrosomonadales</taxon>
        <taxon>Nitrosomonadaceae</taxon>
        <taxon>Nitrosomonas</taxon>
    </lineage>
</organism>
<dbReference type="InterPro" id="IPR013766">
    <property type="entry name" value="Thioredoxin_domain"/>
</dbReference>